<dbReference type="InterPro" id="IPR020097">
    <property type="entry name" value="PsdUridine_synth_TruA_a/b_dom"/>
</dbReference>
<evidence type="ECO:0000313" key="6">
    <source>
        <dbReference type="Proteomes" id="UP001627154"/>
    </source>
</evidence>
<dbReference type="InterPro" id="IPR020103">
    <property type="entry name" value="PsdUridine_synth_cat_dom_sf"/>
</dbReference>
<gene>
    <name evidence="5" type="ORF">TKK_003769</name>
</gene>
<dbReference type="SUPFAM" id="SSF55120">
    <property type="entry name" value="Pseudouridine synthase"/>
    <property type="match status" value="1"/>
</dbReference>
<dbReference type="GO" id="GO:0008033">
    <property type="term" value="P:tRNA processing"/>
    <property type="evidence" value="ECO:0007669"/>
    <property type="project" value="UniProtKB-KW"/>
</dbReference>
<evidence type="ECO:0000256" key="2">
    <source>
        <dbReference type="ARBA" id="ARBA00022694"/>
    </source>
</evidence>
<keyword evidence="2" id="KW-0819">tRNA processing</keyword>
<comment type="similarity">
    <text evidence="1">Belongs to the tRNA pseudouridine synthase TruA family.</text>
</comment>
<comment type="caution">
    <text evidence="5">The sequence shown here is derived from an EMBL/GenBank/DDBJ whole genome shotgun (WGS) entry which is preliminary data.</text>
</comment>
<accession>A0ABD2XFS0</accession>
<dbReference type="NCBIfam" id="TIGR00071">
    <property type="entry name" value="hisT_truA"/>
    <property type="match status" value="1"/>
</dbReference>
<dbReference type="EMBL" id="JBJJXI010000030">
    <property type="protein sequence ID" value="KAL3403496.1"/>
    <property type="molecule type" value="Genomic_DNA"/>
</dbReference>
<dbReference type="Gene3D" id="3.30.70.580">
    <property type="entry name" value="Pseudouridine synthase I, catalytic domain, N-terminal subdomain"/>
    <property type="match status" value="1"/>
</dbReference>
<dbReference type="Gene3D" id="3.30.70.660">
    <property type="entry name" value="Pseudouridine synthase I, catalytic domain, C-terminal subdomain"/>
    <property type="match status" value="1"/>
</dbReference>
<dbReference type="InterPro" id="IPR001406">
    <property type="entry name" value="PsdUridine_synth_TruA"/>
</dbReference>
<protein>
    <recommendedName>
        <fullName evidence="4">Pseudouridine synthase I TruA alpha/beta domain-containing protein</fullName>
    </recommendedName>
</protein>
<dbReference type="PANTHER" id="PTHR11142">
    <property type="entry name" value="PSEUDOURIDYLATE SYNTHASE"/>
    <property type="match status" value="1"/>
</dbReference>
<dbReference type="HAMAP" id="MF_00171">
    <property type="entry name" value="TruA"/>
    <property type="match status" value="1"/>
</dbReference>
<evidence type="ECO:0000256" key="3">
    <source>
        <dbReference type="ARBA" id="ARBA00023235"/>
    </source>
</evidence>
<feature type="domain" description="Pseudouridine synthase I TruA alpha/beta" evidence="4">
    <location>
        <begin position="227"/>
        <end position="342"/>
    </location>
</feature>
<dbReference type="FunFam" id="3.30.70.580:FF:000007">
    <property type="entry name" value="tRNA pseudouridine synthase"/>
    <property type="match status" value="1"/>
</dbReference>
<evidence type="ECO:0000256" key="1">
    <source>
        <dbReference type="ARBA" id="ARBA00009375"/>
    </source>
</evidence>
<dbReference type="Pfam" id="PF01416">
    <property type="entry name" value="PseudoU_synth_1"/>
    <property type="match status" value="1"/>
</dbReference>
<dbReference type="AlphaFoldDB" id="A0ABD2XFS0"/>
<keyword evidence="6" id="KW-1185">Reference proteome</keyword>
<dbReference type="InterPro" id="IPR041707">
    <property type="entry name" value="Pus3-like"/>
</dbReference>
<dbReference type="InterPro" id="IPR020095">
    <property type="entry name" value="PsdUridine_synth_TruA_C"/>
</dbReference>
<dbReference type="PANTHER" id="PTHR11142:SF5">
    <property type="entry name" value="TRNA PSEUDOURIDINE(38_39) SYNTHASE"/>
    <property type="match status" value="1"/>
</dbReference>
<sequence>MCSLIVGNSPLIDRLEMAKVIRKRKITSREELEKLDKNELIDRLLSLEAHNQQLKNVILKSEKGKDSPVSKEITPGQRKFDFTKCHKRHIFMKLYYLGWDYQGFATQEDSPMTIEHHLFSALTRACLIADRESSNYHRCGRTDKGVSAFSQVISIDIRSKLEPSEQDKLDEEIKYCKLLNKILPKNIRIISWSPADPEISARFDCKCRSYKYFFPRGNLDIDAMNQAAKYIIGSHDFRNLCKMDVANGVTSFIRNVKDASVTCIDSGEKKVSGYDMCELSIKSNAFLWHQIRCIMGILLLIGERNEKPEVIKELLDVEKCQRKPQYCLAHYIPLNLFSVEYDNTNWYIDTEEFEKVIKDLQEEWGEAEIKATMMKSMLKDLTSSLGTDEETVCQQSGWLLQGVKSKIYRPLMERDTCESLEERIDHYTKKQRLEKTS</sequence>
<dbReference type="InterPro" id="IPR020094">
    <property type="entry name" value="TruA/RsuA/RluB/E/F_N"/>
</dbReference>
<proteinExistence type="inferred from homology"/>
<evidence type="ECO:0000313" key="5">
    <source>
        <dbReference type="EMBL" id="KAL3403496.1"/>
    </source>
</evidence>
<reference evidence="5 6" key="1">
    <citation type="journal article" date="2024" name="bioRxiv">
        <title>A reference genome for Trichogramma kaykai: A tiny desert-dwelling parasitoid wasp with competing sex-ratio distorters.</title>
        <authorList>
            <person name="Culotta J."/>
            <person name="Lindsey A.R."/>
        </authorList>
    </citation>
    <scope>NUCLEOTIDE SEQUENCE [LARGE SCALE GENOMIC DNA]</scope>
    <source>
        <strain evidence="5 6">KSX58</strain>
    </source>
</reference>
<dbReference type="CDD" id="cd02569">
    <property type="entry name" value="PseudoU_synth_ScPus3"/>
    <property type="match status" value="1"/>
</dbReference>
<dbReference type="GO" id="GO:0016853">
    <property type="term" value="F:isomerase activity"/>
    <property type="evidence" value="ECO:0007669"/>
    <property type="project" value="UniProtKB-KW"/>
</dbReference>
<name>A0ABD2XFS0_9HYME</name>
<evidence type="ECO:0000259" key="4">
    <source>
        <dbReference type="Pfam" id="PF01416"/>
    </source>
</evidence>
<dbReference type="Proteomes" id="UP001627154">
    <property type="component" value="Unassembled WGS sequence"/>
</dbReference>
<keyword evidence="3" id="KW-0413">Isomerase</keyword>
<organism evidence="5 6">
    <name type="scientific">Trichogramma kaykai</name>
    <dbReference type="NCBI Taxonomy" id="54128"/>
    <lineage>
        <taxon>Eukaryota</taxon>
        <taxon>Metazoa</taxon>
        <taxon>Ecdysozoa</taxon>
        <taxon>Arthropoda</taxon>
        <taxon>Hexapoda</taxon>
        <taxon>Insecta</taxon>
        <taxon>Pterygota</taxon>
        <taxon>Neoptera</taxon>
        <taxon>Endopterygota</taxon>
        <taxon>Hymenoptera</taxon>
        <taxon>Apocrita</taxon>
        <taxon>Proctotrupomorpha</taxon>
        <taxon>Chalcidoidea</taxon>
        <taxon>Trichogrammatidae</taxon>
        <taxon>Trichogramma</taxon>
    </lineage>
</organism>